<dbReference type="InterPro" id="IPR057739">
    <property type="entry name" value="Glyco_hydro_29_N"/>
</dbReference>
<evidence type="ECO:0000313" key="10">
    <source>
        <dbReference type="Proteomes" id="UP000220133"/>
    </source>
</evidence>
<accession>A0A291R041</accession>
<evidence type="ECO:0000313" key="9">
    <source>
        <dbReference type="EMBL" id="ATL49545.1"/>
    </source>
</evidence>
<dbReference type="OrthoDB" id="107551at2"/>
<dbReference type="PROSITE" id="PS50022">
    <property type="entry name" value="FA58C_3"/>
    <property type="match status" value="1"/>
</dbReference>
<comment type="function">
    <text evidence="1">Alpha-L-fucosidase is responsible for hydrolyzing the alpha-1,6-linked fucose joined to the reducing-end N-acetylglucosamine of the carbohydrate moieties of glycoproteins.</text>
</comment>
<dbReference type="RefSeq" id="WP_098195912.1">
    <property type="nucleotide sequence ID" value="NZ_CP023777.1"/>
</dbReference>
<gene>
    <name evidence="9" type="ORF">COR50_21510</name>
</gene>
<dbReference type="InterPro" id="IPR016286">
    <property type="entry name" value="FUC_metazoa-typ"/>
</dbReference>
<dbReference type="SMART" id="SM00812">
    <property type="entry name" value="Alpha_L_fucos"/>
    <property type="match status" value="1"/>
</dbReference>
<dbReference type="Pfam" id="PF00754">
    <property type="entry name" value="F5_F8_type_C"/>
    <property type="match status" value="1"/>
</dbReference>
<keyword evidence="5" id="KW-0378">Hydrolase</keyword>
<name>A0A291R041_9BACT</name>
<keyword evidence="6" id="KW-0326">Glycosidase</keyword>
<keyword evidence="10" id="KW-1185">Reference proteome</keyword>
<evidence type="ECO:0000256" key="6">
    <source>
        <dbReference type="ARBA" id="ARBA00023295"/>
    </source>
</evidence>
<sequence>MKKLLLATATLLSSFLHLDAQVLKPYGSLPSEAQLKWQQLEYYMFIHFGVNTFTDKEWGHGDESPKVFNPTQLDARQWARTAKLAGMKGIIITAKHHDGFCLWPSAYSTHTVRESAWKNGKGDVLAELSAACKEYGLKFGVYLSPWDRNHPAYGTPGYNEIFAKTLEEVHTKYGDVFEQWFDGANGEGPNGKKQVYDWDLFHKVVYKYHPNAIIFSDNGPGCRWIGNEKGFAGETNWSTINADKLAPGMHGINEILNNGLEDGKDWVPGEADVSIRPGWFYSPATDDKVKSVQDLMQIYYASVGRNANLLLNVPVDRRGLIPRGDSIRLMEFKRARDAAFKNNIALKLRATATSTRVGKNVSAIYLTDGSAQTYWAASDAVKQPVLYLSSYKPFTFNRLVLQEHIALGQRVKSFKVEALVNHVYEEIASGTTIGHKRILILPTTTTNKLKITFLDSKAAPVINELQLYLAPVILSDPKIQRNQQGLVNIEDANKETLVRYTLDGREPTAQSKVYSAPFAFIQGGTVKAKAFTKTGVARSGNTVTAKFDLAPVKWKVIGSSDEILGNEAAKAIDGQLNTAWRTNWKTTNKGYPHEISVDLGETVTVKGFKYYPNRDDKGSGNVYEYAFYLSQDGKNWGAPVAKGQFGNIANNPVLQTVQLNVPRQAKFFKFEAISPAHENEHWVTIPEINLITK</sequence>
<dbReference type="GO" id="GO:0006004">
    <property type="term" value="P:fucose metabolic process"/>
    <property type="evidence" value="ECO:0007669"/>
    <property type="project" value="InterPro"/>
</dbReference>
<dbReference type="GO" id="GO:0004560">
    <property type="term" value="F:alpha-L-fucosidase activity"/>
    <property type="evidence" value="ECO:0007669"/>
    <property type="project" value="InterPro"/>
</dbReference>
<dbReference type="EMBL" id="CP023777">
    <property type="protein sequence ID" value="ATL49545.1"/>
    <property type="molecule type" value="Genomic_DNA"/>
</dbReference>
<dbReference type="PANTHER" id="PTHR10030:SF37">
    <property type="entry name" value="ALPHA-L-FUCOSIDASE-RELATED"/>
    <property type="match status" value="1"/>
</dbReference>
<dbReference type="InterPro" id="IPR059177">
    <property type="entry name" value="GH29D-like_dom"/>
</dbReference>
<evidence type="ECO:0000256" key="5">
    <source>
        <dbReference type="ARBA" id="ARBA00022801"/>
    </source>
</evidence>
<dbReference type="InterPro" id="IPR017853">
    <property type="entry name" value="GH"/>
</dbReference>
<dbReference type="AlphaFoldDB" id="A0A291R041"/>
<dbReference type="Pfam" id="PF13290">
    <property type="entry name" value="CHB_HEX_C_1"/>
    <property type="match status" value="1"/>
</dbReference>
<evidence type="ECO:0000256" key="7">
    <source>
        <dbReference type="SAM" id="SignalP"/>
    </source>
</evidence>
<proteinExistence type="inferred from homology"/>
<dbReference type="Gene3D" id="3.20.20.80">
    <property type="entry name" value="Glycosidases"/>
    <property type="match status" value="1"/>
</dbReference>
<feature type="chain" id="PRO_5012696921" description="alpha-L-fucosidase" evidence="7">
    <location>
        <begin position="21"/>
        <end position="693"/>
    </location>
</feature>
<evidence type="ECO:0000256" key="2">
    <source>
        <dbReference type="ARBA" id="ARBA00007951"/>
    </source>
</evidence>
<dbReference type="KEGG" id="cbae:COR50_21510"/>
<dbReference type="PANTHER" id="PTHR10030">
    <property type="entry name" value="ALPHA-L-FUCOSIDASE"/>
    <property type="match status" value="1"/>
</dbReference>
<dbReference type="PRINTS" id="PR00741">
    <property type="entry name" value="GLHYDRLASE29"/>
</dbReference>
<dbReference type="Gene3D" id="2.60.120.260">
    <property type="entry name" value="Galactose-binding domain-like"/>
    <property type="match status" value="2"/>
</dbReference>
<dbReference type="SMR" id="A0A291R041"/>
<reference evidence="9 10" key="1">
    <citation type="submission" date="2017-10" db="EMBL/GenBank/DDBJ databases">
        <title>Paenichitinophaga pekingensis gen. nov., sp. nov., isolated from activated sludge.</title>
        <authorList>
            <person name="Jin D."/>
            <person name="Kong X."/>
            <person name="Deng Y."/>
            <person name="Bai Z."/>
        </authorList>
    </citation>
    <scope>NUCLEOTIDE SEQUENCE [LARGE SCALE GENOMIC DNA]</scope>
    <source>
        <strain evidence="9 10">13</strain>
    </source>
</reference>
<evidence type="ECO:0000259" key="8">
    <source>
        <dbReference type="PROSITE" id="PS50022"/>
    </source>
</evidence>
<evidence type="ECO:0000256" key="3">
    <source>
        <dbReference type="ARBA" id="ARBA00012662"/>
    </source>
</evidence>
<protein>
    <recommendedName>
        <fullName evidence="3">alpha-L-fucosidase</fullName>
        <ecNumber evidence="3">3.2.1.51</ecNumber>
    </recommendedName>
</protein>
<dbReference type="GO" id="GO:0016139">
    <property type="term" value="P:glycoside catabolic process"/>
    <property type="evidence" value="ECO:0007669"/>
    <property type="project" value="TreeGrafter"/>
</dbReference>
<dbReference type="Proteomes" id="UP000220133">
    <property type="component" value="Chromosome"/>
</dbReference>
<dbReference type="SUPFAM" id="SSF49785">
    <property type="entry name" value="Galactose-binding domain-like"/>
    <property type="match status" value="2"/>
</dbReference>
<dbReference type="EC" id="3.2.1.51" evidence="3"/>
<evidence type="ECO:0000256" key="1">
    <source>
        <dbReference type="ARBA" id="ARBA00004071"/>
    </source>
</evidence>
<dbReference type="FunFam" id="3.20.20.80:FF:000052">
    <property type="entry name" value="Putative alpha-L-fucosidase 1"/>
    <property type="match status" value="1"/>
</dbReference>
<keyword evidence="4 7" id="KW-0732">Signal</keyword>
<evidence type="ECO:0000256" key="4">
    <source>
        <dbReference type="ARBA" id="ARBA00022729"/>
    </source>
</evidence>
<dbReference type="InterPro" id="IPR008979">
    <property type="entry name" value="Galactose-bd-like_sf"/>
</dbReference>
<feature type="domain" description="F5/8 type C" evidence="8">
    <location>
        <begin position="531"/>
        <end position="693"/>
    </location>
</feature>
<dbReference type="SUPFAM" id="SSF51445">
    <property type="entry name" value="(Trans)glycosidases"/>
    <property type="match status" value="1"/>
</dbReference>
<feature type="signal peptide" evidence="7">
    <location>
        <begin position="1"/>
        <end position="20"/>
    </location>
</feature>
<dbReference type="InterPro" id="IPR000421">
    <property type="entry name" value="FA58C"/>
</dbReference>
<dbReference type="Pfam" id="PF01120">
    <property type="entry name" value="Alpha_L_fucos"/>
    <property type="match status" value="1"/>
</dbReference>
<comment type="similarity">
    <text evidence="2">Belongs to the glycosyl hydrolase 29 family.</text>
</comment>
<dbReference type="InterPro" id="IPR000933">
    <property type="entry name" value="Glyco_hydro_29"/>
</dbReference>
<organism evidence="9 10">
    <name type="scientific">Chitinophaga caeni</name>
    <dbReference type="NCBI Taxonomy" id="2029983"/>
    <lineage>
        <taxon>Bacteria</taxon>
        <taxon>Pseudomonadati</taxon>
        <taxon>Bacteroidota</taxon>
        <taxon>Chitinophagia</taxon>
        <taxon>Chitinophagales</taxon>
        <taxon>Chitinophagaceae</taxon>
        <taxon>Chitinophaga</taxon>
    </lineage>
</organism>
<dbReference type="GO" id="GO:0005764">
    <property type="term" value="C:lysosome"/>
    <property type="evidence" value="ECO:0007669"/>
    <property type="project" value="TreeGrafter"/>
</dbReference>